<evidence type="ECO:0000313" key="3">
    <source>
        <dbReference type="Proteomes" id="UP000054248"/>
    </source>
</evidence>
<dbReference type="STRING" id="1051891.A0A0C3QSX1"/>
<dbReference type="InterPro" id="IPR050158">
    <property type="entry name" value="Ubiquitin_ubiquitin-like"/>
</dbReference>
<keyword evidence="3" id="KW-1185">Reference proteome</keyword>
<gene>
    <name evidence="2" type="ORF">M407DRAFT_57144</name>
</gene>
<dbReference type="SMART" id="SM00213">
    <property type="entry name" value="UBQ"/>
    <property type="match status" value="1"/>
</dbReference>
<accession>A0A0C3QSX1</accession>
<protein>
    <recommendedName>
        <fullName evidence="1">Ubiquitin-like domain-containing protein</fullName>
    </recommendedName>
</protein>
<dbReference type="InterPro" id="IPR029071">
    <property type="entry name" value="Ubiquitin-like_domsf"/>
</dbReference>
<dbReference type="PANTHER" id="PTHR10666">
    <property type="entry name" value="UBIQUITIN"/>
    <property type="match status" value="1"/>
</dbReference>
<dbReference type="AlphaFoldDB" id="A0A0C3QSX1"/>
<dbReference type="PRINTS" id="PR00348">
    <property type="entry name" value="UBIQUITIN"/>
</dbReference>
<feature type="domain" description="Ubiquitin-like" evidence="1">
    <location>
        <begin position="1"/>
        <end position="73"/>
    </location>
</feature>
<organism evidence="2 3">
    <name type="scientific">Tulasnella calospora MUT 4182</name>
    <dbReference type="NCBI Taxonomy" id="1051891"/>
    <lineage>
        <taxon>Eukaryota</taxon>
        <taxon>Fungi</taxon>
        <taxon>Dikarya</taxon>
        <taxon>Basidiomycota</taxon>
        <taxon>Agaricomycotina</taxon>
        <taxon>Agaricomycetes</taxon>
        <taxon>Cantharellales</taxon>
        <taxon>Tulasnellaceae</taxon>
        <taxon>Tulasnella</taxon>
    </lineage>
</organism>
<feature type="non-terminal residue" evidence="2">
    <location>
        <position position="73"/>
    </location>
</feature>
<dbReference type="SUPFAM" id="SSF54236">
    <property type="entry name" value="Ubiquitin-like"/>
    <property type="match status" value="1"/>
</dbReference>
<dbReference type="OrthoDB" id="428577at2759"/>
<sequence>IYIWRLVGKFNITVSSHDTIEQVKRSIQDQESIPLYEHRLAFEGNTLDEERTLVHYNIKREDTLDLIPPQRGG</sequence>
<dbReference type="Pfam" id="PF00240">
    <property type="entry name" value="ubiquitin"/>
    <property type="match status" value="1"/>
</dbReference>
<dbReference type="InterPro" id="IPR019956">
    <property type="entry name" value="Ubiquitin_dom"/>
</dbReference>
<reference evidence="3" key="2">
    <citation type="submission" date="2015-01" db="EMBL/GenBank/DDBJ databases">
        <title>Evolutionary Origins and Diversification of the Mycorrhizal Mutualists.</title>
        <authorList>
            <consortium name="DOE Joint Genome Institute"/>
            <consortium name="Mycorrhizal Genomics Consortium"/>
            <person name="Kohler A."/>
            <person name="Kuo A."/>
            <person name="Nagy L.G."/>
            <person name="Floudas D."/>
            <person name="Copeland A."/>
            <person name="Barry K.W."/>
            <person name="Cichocki N."/>
            <person name="Veneault-Fourrey C."/>
            <person name="LaButti K."/>
            <person name="Lindquist E.A."/>
            <person name="Lipzen A."/>
            <person name="Lundell T."/>
            <person name="Morin E."/>
            <person name="Murat C."/>
            <person name="Riley R."/>
            <person name="Ohm R."/>
            <person name="Sun H."/>
            <person name="Tunlid A."/>
            <person name="Henrissat B."/>
            <person name="Grigoriev I.V."/>
            <person name="Hibbett D.S."/>
            <person name="Martin F."/>
        </authorList>
    </citation>
    <scope>NUCLEOTIDE SEQUENCE [LARGE SCALE GENOMIC DNA]</scope>
    <source>
        <strain evidence="3">MUT 4182</strain>
    </source>
</reference>
<proteinExistence type="predicted"/>
<reference evidence="2 3" key="1">
    <citation type="submission" date="2014-04" db="EMBL/GenBank/DDBJ databases">
        <authorList>
            <consortium name="DOE Joint Genome Institute"/>
            <person name="Kuo A."/>
            <person name="Girlanda M."/>
            <person name="Perotto S."/>
            <person name="Kohler A."/>
            <person name="Nagy L.G."/>
            <person name="Floudas D."/>
            <person name="Copeland A."/>
            <person name="Barry K.W."/>
            <person name="Cichocki N."/>
            <person name="Veneault-Fourrey C."/>
            <person name="LaButti K."/>
            <person name="Lindquist E.A."/>
            <person name="Lipzen A."/>
            <person name="Lundell T."/>
            <person name="Morin E."/>
            <person name="Murat C."/>
            <person name="Sun H."/>
            <person name="Tunlid A."/>
            <person name="Henrissat B."/>
            <person name="Grigoriev I.V."/>
            <person name="Hibbett D.S."/>
            <person name="Martin F."/>
            <person name="Nordberg H.P."/>
            <person name="Cantor M.N."/>
            <person name="Hua S.X."/>
        </authorList>
    </citation>
    <scope>NUCLEOTIDE SEQUENCE [LARGE SCALE GENOMIC DNA]</scope>
    <source>
        <strain evidence="2 3">MUT 4182</strain>
    </source>
</reference>
<feature type="non-terminal residue" evidence="2">
    <location>
        <position position="1"/>
    </location>
</feature>
<dbReference type="HOGENOM" id="CLU_010412_6_3_1"/>
<evidence type="ECO:0000313" key="2">
    <source>
        <dbReference type="EMBL" id="KIO32166.1"/>
    </source>
</evidence>
<dbReference type="EMBL" id="KN822957">
    <property type="protein sequence ID" value="KIO32166.1"/>
    <property type="molecule type" value="Genomic_DNA"/>
</dbReference>
<dbReference type="InterPro" id="IPR000626">
    <property type="entry name" value="Ubiquitin-like_dom"/>
</dbReference>
<dbReference type="Gene3D" id="3.10.20.90">
    <property type="entry name" value="Phosphatidylinositol 3-kinase Catalytic Subunit, Chain A, domain 1"/>
    <property type="match status" value="1"/>
</dbReference>
<dbReference type="PROSITE" id="PS50053">
    <property type="entry name" value="UBIQUITIN_2"/>
    <property type="match status" value="1"/>
</dbReference>
<name>A0A0C3QSX1_9AGAM</name>
<evidence type="ECO:0000259" key="1">
    <source>
        <dbReference type="PROSITE" id="PS50053"/>
    </source>
</evidence>
<dbReference type="Proteomes" id="UP000054248">
    <property type="component" value="Unassembled WGS sequence"/>
</dbReference>